<dbReference type="SMART" id="SM00320">
    <property type="entry name" value="WD40"/>
    <property type="match status" value="4"/>
</dbReference>
<feature type="region of interest" description="Disordered" evidence="6">
    <location>
        <begin position="1"/>
        <end position="39"/>
    </location>
</feature>
<organism evidence="7">
    <name type="scientific">Fagus sylvatica</name>
    <name type="common">Beechnut</name>
    <dbReference type="NCBI Taxonomy" id="28930"/>
    <lineage>
        <taxon>Eukaryota</taxon>
        <taxon>Viridiplantae</taxon>
        <taxon>Streptophyta</taxon>
        <taxon>Embryophyta</taxon>
        <taxon>Tracheophyta</taxon>
        <taxon>Spermatophyta</taxon>
        <taxon>Magnoliopsida</taxon>
        <taxon>eudicotyledons</taxon>
        <taxon>Gunneridae</taxon>
        <taxon>Pentapetalae</taxon>
        <taxon>rosids</taxon>
        <taxon>fabids</taxon>
        <taxon>Fagales</taxon>
        <taxon>Fagaceae</taxon>
        <taxon>Fagus</taxon>
    </lineage>
</organism>
<evidence type="ECO:0000313" key="7">
    <source>
        <dbReference type="EMBL" id="SPD16142.1"/>
    </source>
</evidence>
<evidence type="ECO:0000256" key="3">
    <source>
        <dbReference type="ARBA" id="ARBA00022679"/>
    </source>
</evidence>
<dbReference type="EMBL" id="OIVN01004223">
    <property type="protein sequence ID" value="SPD16142.1"/>
    <property type="molecule type" value="Genomic_DNA"/>
</dbReference>
<dbReference type="InterPro" id="IPR001441">
    <property type="entry name" value="UPP_synth-like"/>
</dbReference>
<dbReference type="Pfam" id="PF00400">
    <property type="entry name" value="WD40"/>
    <property type="match status" value="2"/>
</dbReference>
<dbReference type="NCBIfam" id="TIGR00055">
    <property type="entry name" value="uppS"/>
    <property type="match status" value="1"/>
</dbReference>
<name>A0A2N9HUY4_FAGSY</name>
<dbReference type="Pfam" id="PF01255">
    <property type="entry name" value="Prenyltransf"/>
    <property type="match status" value="1"/>
</dbReference>
<dbReference type="InterPro" id="IPR015943">
    <property type="entry name" value="WD40/YVTN_repeat-like_dom_sf"/>
</dbReference>
<dbReference type="InterPro" id="IPR036424">
    <property type="entry name" value="UPP_synth-like_sf"/>
</dbReference>
<dbReference type="PANTHER" id="PTHR14107">
    <property type="entry name" value="WD REPEAT PROTEIN"/>
    <property type="match status" value="1"/>
</dbReference>
<feature type="repeat" description="WD" evidence="5">
    <location>
        <begin position="356"/>
        <end position="397"/>
    </location>
</feature>
<evidence type="ECO:0000256" key="1">
    <source>
        <dbReference type="ARBA" id="ARBA00005432"/>
    </source>
</evidence>
<evidence type="ECO:0000256" key="6">
    <source>
        <dbReference type="SAM" id="MobiDB-lite"/>
    </source>
</evidence>
<keyword evidence="4" id="KW-0677">Repeat</keyword>
<dbReference type="InterPro" id="IPR051362">
    <property type="entry name" value="WD_repeat_creC_regulators"/>
</dbReference>
<dbReference type="Gene3D" id="3.40.1180.10">
    <property type="entry name" value="Decaprenyl diphosphate synthase-like"/>
    <property type="match status" value="1"/>
</dbReference>
<dbReference type="PANTHER" id="PTHR14107:SF23">
    <property type="entry name" value="WD REPEAT-CONTAINING PROTEIN 20-LIKE"/>
    <property type="match status" value="1"/>
</dbReference>
<gene>
    <name evidence="7" type="ORF">FSB_LOCUS44024</name>
</gene>
<comment type="similarity">
    <text evidence="1">Belongs to the UPP synthase family.</text>
</comment>
<dbReference type="SUPFAM" id="SSF50978">
    <property type="entry name" value="WD40 repeat-like"/>
    <property type="match status" value="1"/>
</dbReference>
<dbReference type="PROSITE" id="PS01066">
    <property type="entry name" value="UPP_SYNTHASE"/>
    <property type="match status" value="1"/>
</dbReference>
<dbReference type="HAMAP" id="MF_01139">
    <property type="entry name" value="ISPT"/>
    <property type="match status" value="1"/>
</dbReference>
<feature type="region of interest" description="Disordered" evidence="6">
    <location>
        <begin position="120"/>
        <end position="145"/>
    </location>
</feature>
<dbReference type="GO" id="GO:0005737">
    <property type="term" value="C:cytoplasm"/>
    <property type="evidence" value="ECO:0007669"/>
    <property type="project" value="UniProtKB-ARBA"/>
</dbReference>
<dbReference type="Gene3D" id="2.130.10.10">
    <property type="entry name" value="YVTN repeat-like/Quinoprotein amine dehydrogenase"/>
    <property type="match status" value="1"/>
</dbReference>
<evidence type="ECO:0000256" key="4">
    <source>
        <dbReference type="ARBA" id="ARBA00022737"/>
    </source>
</evidence>
<dbReference type="SUPFAM" id="SSF64005">
    <property type="entry name" value="Undecaprenyl diphosphate synthase"/>
    <property type="match status" value="1"/>
</dbReference>
<feature type="compositionally biased region" description="Low complexity" evidence="6">
    <location>
        <begin position="1"/>
        <end position="35"/>
    </location>
</feature>
<dbReference type="CDD" id="cd00475">
    <property type="entry name" value="Cis_IPPS"/>
    <property type="match status" value="1"/>
</dbReference>
<dbReference type="PROSITE" id="PS50082">
    <property type="entry name" value="WD_REPEATS_2"/>
    <property type="match status" value="1"/>
</dbReference>
<dbReference type="InterPro" id="IPR018520">
    <property type="entry name" value="UPP_synth-like_CS"/>
</dbReference>
<keyword evidence="3" id="KW-0808">Transferase</keyword>
<dbReference type="AlphaFoldDB" id="A0A2N9HUY4"/>
<accession>A0A2N9HUY4</accession>
<dbReference type="GO" id="GO:0016765">
    <property type="term" value="F:transferase activity, transferring alkyl or aryl (other than methyl) groups"/>
    <property type="evidence" value="ECO:0007669"/>
    <property type="project" value="InterPro"/>
</dbReference>
<evidence type="ECO:0000256" key="2">
    <source>
        <dbReference type="ARBA" id="ARBA00022574"/>
    </source>
</evidence>
<keyword evidence="2 5" id="KW-0853">WD repeat</keyword>
<sequence length="807" mass="88248">MMMHNGNNGYGNGVMTSASGTGTTSSSPSTNPQSQGLKTYFKTPEGRYKLHYEKTHPPGLLPYSHGKSVSQITLAHLKERATQAGTAPSSSSSSASTSSGVRYAAARLLGVGGGNGSRTLSFGGGNGTSKAGNGTSRSGSLAGSNGSHSMLNSNYDGKGTYVIFNVGDSLFISDLNSQDKDPIKSIHFSNSNPICHAFDPEAKDGHDLLIGLASGDVYSVSLRQQLQDVGKKLVGAQHYNKEVDVPALHGFPKLMVLLLLLMLMEICMCMKRQASTLFNGKDGTGDTSFPVVKDQTQFSVAHARSSKSNPIARWHICESSINSIALSTDGAYLATVGRDGYLRVFDYSKEQLICGGRSYYGALLCCAWSVDGKYILTGGEDDLVTVWSMEDRKVVAWGEGHNSWVSGVAFDSYWSSPTSDGTEENVMYRFGSVGQDTQLLLWDLSMDEIVVPLRRCPPGGSPTFSTGSQSSHWDSICPVGTLQPAPSMRDVPKLSPLVAHRVHSEPLSGINFTDESILTGCREGHVKVWMRPGNSESQSSNSEAPVGTIPKHISFIMDGNRRYAKKLNLLAEEADGHKAGFLALISMLKYCYELGVKYVSIYAFSIENFKRRPDEVQNLMDLMLEKIQGLLKEESIVNQYGVRVYFRGNLTLLTEPIRAAAEEVMMATAKNTNLVLLICVAYTSSDDIMHSIQESCKDKWVKIQEANASKACNRAIGSKEHEGEEQATIKLIDIEKHMYMDVAPNPDILIRTSGETRLSNFLLWQTRCCLLYSPTTLWPEIGLRHLVRAVLDFQRHHSCLEKKKKQA</sequence>
<protein>
    <submittedName>
        <fullName evidence="7">Uncharacterized protein</fullName>
    </submittedName>
</protein>
<proteinExistence type="inferred from homology"/>
<dbReference type="InterPro" id="IPR001680">
    <property type="entry name" value="WD40_rpt"/>
</dbReference>
<dbReference type="InterPro" id="IPR036322">
    <property type="entry name" value="WD40_repeat_dom_sf"/>
</dbReference>
<reference evidence="7" key="1">
    <citation type="submission" date="2018-02" db="EMBL/GenBank/DDBJ databases">
        <authorList>
            <person name="Cohen D.B."/>
            <person name="Kent A.D."/>
        </authorList>
    </citation>
    <scope>NUCLEOTIDE SEQUENCE</scope>
</reference>
<evidence type="ECO:0000256" key="5">
    <source>
        <dbReference type="PROSITE-ProRule" id="PRU00221"/>
    </source>
</evidence>